<keyword evidence="3" id="KW-1185">Reference proteome</keyword>
<proteinExistence type="predicted"/>
<evidence type="ECO:0000313" key="2">
    <source>
        <dbReference type="EMBL" id="TXK36888.1"/>
    </source>
</evidence>
<dbReference type="InterPro" id="IPR038636">
    <property type="entry name" value="Wzi_sf"/>
</dbReference>
<evidence type="ECO:0008006" key="4">
    <source>
        <dbReference type="Google" id="ProtNLM"/>
    </source>
</evidence>
<dbReference type="EMBL" id="VRTY01000068">
    <property type="protein sequence ID" value="TXK36888.1"/>
    <property type="molecule type" value="Genomic_DNA"/>
</dbReference>
<keyword evidence="1" id="KW-0732">Signal</keyword>
<dbReference type="Proteomes" id="UP000321926">
    <property type="component" value="Unassembled WGS sequence"/>
</dbReference>
<accession>A0A5C8JH01</accession>
<feature type="signal peptide" evidence="1">
    <location>
        <begin position="1"/>
        <end position="21"/>
    </location>
</feature>
<reference evidence="2 3" key="1">
    <citation type="submission" date="2019-08" db="EMBL/GenBank/DDBJ databases">
        <authorList>
            <person name="Shi S."/>
        </authorList>
    </citation>
    <scope>NUCLEOTIDE SEQUENCE [LARGE SCALE GENOMIC DNA]</scope>
    <source>
        <strain evidence="2 3">GY10130</strain>
    </source>
</reference>
<sequence length="557" mass="64792">MTRFLLLLLTGCLLCAPLVQAQDVYMPYDRDTYHLVDRYQIKFGSEVTQLQTSVRPYGRRDVAALAEVSARNTISAADEFNTAYLLNDNWNYTTEDDNESNKPILKYFYRNKTDLYHYESDVFTLRVNPVIHFEGGNDNQSDGLRYINTRGLQLEGSIDGKFGFYTFIGENQARYPAFVMDRIRRDNVVPHEGFWKRFKEDGYDFITARGYLNYALSKHVEIQLGHDRHFIGDGYRSLIYSDYAPPAFFLKLNTRVWKLHYMNLFQELTSEFRRGGADRLFPKKYMAFHRLGVNITDNLNIGVFESIIFARGAGRFELQYLNPVIFYRSVEQMLGSEDNALLGADFRWNIFNRVQLYGQLMLDEFLLQEVRSGRGWWANKQAGQVGFKYVDAFGLPNLDLQGEANLIRPYTYQHMDKFTNYQHYNQPLAHPIGANLYELIGIIRYQPLPRLNLTAKAIATRYGQDQTAGADTINWGNNVNLSYTLRPTAYGHSIAQGIRTNQLHLDFTATYQFRHNLFVDLKQILRNTDSNGNTFDRNTAFTSVAFRWNIPQRLHEF</sequence>
<evidence type="ECO:0000256" key="1">
    <source>
        <dbReference type="SAM" id="SignalP"/>
    </source>
</evidence>
<name>A0A5C8JH01_9BACT</name>
<evidence type="ECO:0000313" key="3">
    <source>
        <dbReference type="Proteomes" id="UP000321926"/>
    </source>
</evidence>
<dbReference type="AlphaFoldDB" id="A0A5C8JH01"/>
<protein>
    <recommendedName>
        <fullName evidence="4">Capsule assembly Wzi family protein</fullName>
    </recommendedName>
</protein>
<dbReference type="OrthoDB" id="9808260at2"/>
<feature type="chain" id="PRO_5023002112" description="Capsule assembly Wzi family protein" evidence="1">
    <location>
        <begin position="22"/>
        <end position="557"/>
    </location>
</feature>
<gene>
    <name evidence="2" type="ORF">FVR03_16470</name>
</gene>
<dbReference type="Gene3D" id="2.40.160.130">
    <property type="entry name" value="Capsule assembly protein Wzi"/>
    <property type="match status" value="1"/>
</dbReference>
<dbReference type="RefSeq" id="WP_147922858.1">
    <property type="nucleotide sequence ID" value="NZ_VRTY01000068.1"/>
</dbReference>
<comment type="caution">
    <text evidence="2">The sequence shown here is derived from an EMBL/GenBank/DDBJ whole genome shotgun (WGS) entry which is preliminary data.</text>
</comment>
<organism evidence="2 3">
    <name type="scientific">Pontibacter qinzhouensis</name>
    <dbReference type="NCBI Taxonomy" id="2603253"/>
    <lineage>
        <taxon>Bacteria</taxon>
        <taxon>Pseudomonadati</taxon>
        <taxon>Bacteroidota</taxon>
        <taxon>Cytophagia</taxon>
        <taxon>Cytophagales</taxon>
        <taxon>Hymenobacteraceae</taxon>
        <taxon>Pontibacter</taxon>
    </lineage>
</organism>